<feature type="transmembrane region" description="Helical" evidence="1">
    <location>
        <begin position="94"/>
        <end position="121"/>
    </location>
</feature>
<reference evidence="2 3" key="1">
    <citation type="submission" date="2017-10" db="EMBL/GenBank/DDBJ databases">
        <title>Genome sequence of Caulobacter mirabilis FWC38.</title>
        <authorList>
            <person name="Fiebig A."/>
            <person name="Crosson S."/>
        </authorList>
    </citation>
    <scope>NUCLEOTIDE SEQUENCE [LARGE SCALE GENOMIC DNA]</scope>
    <source>
        <strain evidence="2 3">FWC 38</strain>
    </source>
</reference>
<keyword evidence="1" id="KW-0812">Transmembrane</keyword>
<protein>
    <submittedName>
        <fullName evidence="2">Uncharacterized protein</fullName>
    </submittedName>
</protein>
<feature type="transmembrane region" description="Helical" evidence="1">
    <location>
        <begin position="68"/>
        <end position="88"/>
    </location>
</feature>
<dbReference type="AlphaFoldDB" id="A0A2D2ATF2"/>
<evidence type="ECO:0000313" key="2">
    <source>
        <dbReference type="EMBL" id="ATQ41245.1"/>
    </source>
</evidence>
<keyword evidence="3" id="KW-1185">Reference proteome</keyword>
<dbReference type="EMBL" id="CP024201">
    <property type="protein sequence ID" value="ATQ41245.1"/>
    <property type="molecule type" value="Genomic_DNA"/>
</dbReference>
<organism evidence="2 3">
    <name type="scientific">Caulobacter mirabilis</name>
    <dbReference type="NCBI Taxonomy" id="69666"/>
    <lineage>
        <taxon>Bacteria</taxon>
        <taxon>Pseudomonadati</taxon>
        <taxon>Pseudomonadota</taxon>
        <taxon>Alphaproteobacteria</taxon>
        <taxon>Caulobacterales</taxon>
        <taxon>Caulobacteraceae</taxon>
        <taxon>Caulobacter</taxon>
    </lineage>
</organism>
<keyword evidence="1" id="KW-0472">Membrane</keyword>
<sequence>MLMLFLFAPVLSPIGLAIAAWAYPWRTPSLRPYIWFVLALGLPLLALFALQALFGLPAGSCVERPLNVAPSILALASVALGVGLAVRFKTHRRFVVGVALAICPLTIFWSIVAAMSLAGCWI</sequence>
<evidence type="ECO:0000313" key="3">
    <source>
        <dbReference type="Proteomes" id="UP000228945"/>
    </source>
</evidence>
<evidence type="ECO:0000256" key="1">
    <source>
        <dbReference type="SAM" id="Phobius"/>
    </source>
</evidence>
<keyword evidence="1" id="KW-1133">Transmembrane helix</keyword>
<dbReference type="Proteomes" id="UP000228945">
    <property type="component" value="Chromosome"/>
</dbReference>
<gene>
    <name evidence="2" type="ORF">CSW64_01875</name>
</gene>
<feature type="transmembrane region" description="Helical" evidence="1">
    <location>
        <begin position="33"/>
        <end position="56"/>
    </location>
</feature>
<name>A0A2D2ATF2_9CAUL</name>
<dbReference type="KEGG" id="cmb:CSW64_01875"/>
<accession>A0A2D2ATF2</accession>
<proteinExistence type="predicted"/>